<dbReference type="EMBL" id="JAGPXC010000008">
    <property type="protein sequence ID" value="KAH6647915.1"/>
    <property type="molecule type" value="Genomic_DNA"/>
</dbReference>
<reference evidence="11" key="1">
    <citation type="journal article" date="2021" name="Nat. Commun.">
        <title>Genetic determinants of endophytism in the Arabidopsis root mycobiome.</title>
        <authorList>
            <person name="Mesny F."/>
            <person name="Miyauchi S."/>
            <person name="Thiergart T."/>
            <person name="Pickel B."/>
            <person name="Atanasova L."/>
            <person name="Karlsson M."/>
            <person name="Huettel B."/>
            <person name="Barry K.W."/>
            <person name="Haridas S."/>
            <person name="Chen C."/>
            <person name="Bauer D."/>
            <person name="Andreopoulos W."/>
            <person name="Pangilinan J."/>
            <person name="LaButti K."/>
            <person name="Riley R."/>
            <person name="Lipzen A."/>
            <person name="Clum A."/>
            <person name="Drula E."/>
            <person name="Henrissat B."/>
            <person name="Kohler A."/>
            <person name="Grigoriev I.V."/>
            <person name="Martin F.M."/>
            <person name="Hacquard S."/>
        </authorList>
    </citation>
    <scope>NUCLEOTIDE SEQUENCE</scope>
    <source>
        <strain evidence="11">MPI-SDFR-AT-0073</strain>
    </source>
</reference>
<dbReference type="PANTHER" id="PTHR11409:SF37">
    <property type="entry name" value="ADENOSINE DEAMINASE DOMAIN-CONTAINING PROTEIN"/>
    <property type="match status" value="1"/>
</dbReference>
<dbReference type="GO" id="GO:0046872">
    <property type="term" value="F:metal ion binding"/>
    <property type="evidence" value="ECO:0007669"/>
    <property type="project" value="UniProtKB-KW"/>
</dbReference>
<dbReference type="RefSeq" id="XP_045954427.1">
    <property type="nucleotide sequence ID" value="XM_046098541.1"/>
</dbReference>
<dbReference type="InterPro" id="IPR032466">
    <property type="entry name" value="Metal_Hydrolase"/>
</dbReference>
<keyword evidence="5" id="KW-0964">Secreted</keyword>
<dbReference type="PANTHER" id="PTHR11409">
    <property type="entry name" value="ADENOSINE DEAMINASE"/>
    <property type="match status" value="1"/>
</dbReference>
<comment type="caution">
    <text evidence="11">The sequence shown here is derived from an EMBL/GenBank/DDBJ whole genome shotgun (WGS) entry which is preliminary data.</text>
</comment>
<dbReference type="InterPro" id="IPR006330">
    <property type="entry name" value="Ado/ade_deaminase"/>
</dbReference>
<evidence type="ECO:0000256" key="7">
    <source>
        <dbReference type="ARBA" id="ARBA00022729"/>
    </source>
</evidence>
<sequence>MDTSKATEALVVGRYSKNVSTRLDALDAVAPLIYNKRNTDIKDDQKSISSPEELEPEYFSDRAEIERRGQQLAFDYTLTQKSSQSERQARHLLEIARHNDEIVFYSENPGLEGYHGQIHPRFSGDHFLTNLDLIDRTVLFKVAQRMPKGAHLHVHFNSTLLPNALLDIAEKMEQMYISSDKPLTSVENLNTCEVQFLMKAPEVVKGDRLVHINENDSTDAHLLRLLTVSTYDLTWKEWLVSKLVFDDQEVHNSGQTSEGAWEKFNGRTRMMKGLFNYETAFTQYTTECLKEFDEDGIQYAEIRPNFMTTNQIWTDDGTRQLDNKQTMQKIVDQFQKYKSDNKNSKICGLKVIYCTPRSFAADKVQAALDECLKFVVEDGFKDYIAGFDLVGEEAQGKPLKAFIPQFQDFKRKCQQLGVTIPFLFHCGETLELGGDTDGNLVDALLLDSKRIGHGFALARKPYLISEFKKRNICLEVCPISNQVLGLTPRMNGHAIYDLLANDVHCTVNSDNGTLFKSTLSHDFYEVMAGSKAMNLHGWRQLVEWSIDHASLTPQELARLRSVWEPLWNDFIEQINKSLEGIQAIEQPAKREERPEVLQRFASQVKSWEARATDIQDSWSSAFKR</sequence>
<evidence type="ECO:0000256" key="5">
    <source>
        <dbReference type="ARBA" id="ARBA00022525"/>
    </source>
</evidence>
<evidence type="ECO:0000256" key="4">
    <source>
        <dbReference type="ARBA" id="ARBA00012784"/>
    </source>
</evidence>
<dbReference type="Gene3D" id="3.20.20.140">
    <property type="entry name" value="Metal-dependent hydrolases"/>
    <property type="match status" value="1"/>
</dbReference>
<dbReference type="InterPro" id="IPR001365">
    <property type="entry name" value="A_deaminase_dom"/>
</dbReference>
<dbReference type="OrthoDB" id="7202371at2759"/>
<dbReference type="GO" id="GO:0005576">
    <property type="term" value="C:extracellular region"/>
    <property type="evidence" value="ECO:0007669"/>
    <property type="project" value="UniProtKB-SubCell"/>
</dbReference>
<comment type="similarity">
    <text evidence="3">Belongs to the metallo-dependent hydrolases superfamily. Adenosine and AMP deaminases family. ADGF subfamily.</text>
</comment>
<evidence type="ECO:0000313" key="11">
    <source>
        <dbReference type="EMBL" id="KAH6647915.1"/>
    </source>
</evidence>
<evidence type="ECO:0000256" key="9">
    <source>
        <dbReference type="ARBA" id="ARBA00047764"/>
    </source>
</evidence>
<evidence type="ECO:0000259" key="10">
    <source>
        <dbReference type="Pfam" id="PF00962"/>
    </source>
</evidence>
<gene>
    <name evidence="11" type="ORF">BKA67DRAFT_524120</name>
</gene>
<keyword evidence="7" id="KW-0732">Signal</keyword>
<evidence type="ECO:0000256" key="1">
    <source>
        <dbReference type="ARBA" id="ARBA00001947"/>
    </source>
</evidence>
<protein>
    <recommendedName>
        <fullName evidence="4">adenosine deaminase</fullName>
        <ecNumber evidence="4">3.5.4.4</ecNumber>
    </recommendedName>
</protein>
<keyword evidence="12" id="KW-1185">Reference proteome</keyword>
<dbReference type="AlphaFoldDB" id="A0A9P8RKV3"/>
<accession>A0A9P8RKV3</accession>
<evidence type="ECO:0000256" key="3">
    <source>
        <dbReference type="ARBA" id="ARBA00006083"/>
    </source>
</evidence>
<dbReference type="Pfam" id="PF00962">
    <property type="entry name" value="A_deaminase"/>
    <property type="match status" value="1"/>
</dbReference>
<dbReference type="EC" id="3.5.4.4" evidence="4"/>
<dbReference type="SUPFAM" id="SSF51556">
    <property type="entry name" value="Metallo-dependent hydrolases"/>
    <property type="match status" value="1"/>
</dbReference>
<dbReference type="FunFam" id="3.20.20.140:FF:000017">
    <property type="entry name" value="Adenosine deaminase 2"/>
    <property type="match status" value="1"/>
</dbReference>
<proteinExistence type="inferred from homology"/>
<keyword evidence="8" id="KW-0378">Hydrolase</keyword>
<dbReference type="GO" id="GO:0006154">
    <property type="term" value="P:adenosine catabolic process"/>
    <property type="evidence" value="ECO:0007669"/>
    <property type="project" value="TreeGrafter"/>
</dbReference>
<evidence type="ECO:0000256" key="8">
    <source>
        <dbReference type="ARBA" id="ARBA00022801"/>
    </source>
</evidence>
<organism evidence="11 12">
    <name type="scientific">Truncatella angustata</name>
    <dbReference type="NCBI Taxonomy" id="152316"/>
    <lineage>
        <taxon>Eukaryota</taxon>
        <taxon>Fungi</taxon>
        <taxon>Dikarya</taxon>
        <taxon>Ascomycota</taxon>
        <taxon>Pezizomycotina</taxon>
        <taxon>Sordariomycetes</taxon>
        <taxon>Xylariomycetidae</taxon>
        <taxon>Amphisphaeriales</taxon>
        <taxon>Sporocadaceae</taxon>
        <taxon>Truncatella</taxon>
    </lineage>
</organism>
<evidence type="ECO:0000256" key="2">
    <source>
        <dbReference type="ARBA" id="ARBA00004613"/>
    </source>
</evidence>
<evidence type="ECO:0000313" key="12">
    <source>
        <dbReference type="Proteomes" id="UP000758603"/>
    </source>
</evidence>
<keyword evidence="6" id="KW-0479">Metal-binding</keyword>
<comment type="subcellular location">
    <subcellularLocation>
        <location evidence="2">Secreted</location>
    </subcellularLocation>
</comment>
<dbReference type="Proteomes" id="UP000758603">
    <property type="component" value="Unassembled WGS sequence"/>
</dbReference>
<dbReference type="GeneID" id="70127433"/>
<evidence type="ECO:0000256" key="6">
    <source>
        <dbReference type="ARBA" id="ARBA00022723"/>
    </source>
</evidence>
<comment type="catalytic activity">
    <reaction evidence="9">
        <text>adenosine + H2O + H(+) = inosine + NH4(+)</text>
        <dbReference type="Rhea" id="RHEA:24408"/>
        <dbReference type="ChEBI" id="CHEBI:15377"/>
        <dbReference type="ChEBI" id="CHEBI:15378"/>
        <dbReference type="ChEBI" id="CHEBI:16335"/>
        <dbReference type="ChEBI" id="CHEBI:17596"/>
        <dbReference type="ChEBI" id="CHEBI:28938"/>
        <dbReference type="EC" id="3.5.4.4"/>
    </reaction>
</comment>
<feature type="domain" description="Adenosine deaminase" evidence="10">
    <location>
        <begin position="252"/>
        <end position="559"/>
    </location>
</feature>
<name>A0A9P8RKV3_9PEZI</name>
<dbReference type="GO" id="GO:0004000">
    <property type="term" value="F:adenosine deaminase activity"/>
    <property type="evidence" value="ECO:0007669"/>
    <property type="project" value="TreeGrafter"/>
</dbReference>
<dbReference type="GO" id="GO:0046103">
    <property type="term" value="P:inosine biosynthetic process"/>
    <property type="evidence" value="ECO:0007669"/>
    <property type="project" value="TreeGrafter"/>
</dbReference>
<comment type="cofactor">
    <cofactor evidence="1">
        <name>Zn(2+)</name>
        <dbReference type="ChEBI" id="CHEBI:29105"/>
    </cofactor>
</comment>